<gene>
    <name evidence="1" type="ORF">MENTE1834_LOCUS21711</name>
</gene>
<reference evidence="1" key="1">
    <citation type="submission" date="2023-11" db="EMBL/GenBank/DDBJ databases">
        <authorList>
            <person name="Poullet M."/>
        </authorList>
    </citation>
    <scope>NUCLEOTIDE SEQUENCE</scope>
    <source>
        <strain evidence="1">E1834</strain>
    </source>
</reference>
<name>A0ACB0Z7G8_MELEN</name>
<protein>
    <submittedName>
        <fullName evidence="1">Uncharacterized protein</fullName>
    </submittedName>
</protein>
<evidence type="ECO:0000313" key="2">
    <source>
        <dbReference type="Proteomes" id="UP001497535"/>
    </source>
</evidence>
<proteinExistence type="predicted"/>
<sequence>MQMNSIGITTKIFQIKNKNNLKKIRKRKKYFNNYILNKTTKNYLIFIFSTIILIERIKEVELFTACQGCSPPCICPGQKGEQGLPGFPGKQGFHGAHGIDGPEGPNGVEGMQGSEGDFGDVGPKGLRGDRGLPGAHGREGMPGLDGLPGLPGEMGPPGCNGTDVNC</sequence>
<organism evidence="1 2">
    <name type="scientific">Meloidogyne enterolobii</name>
    <name type="common">Root-knot nematode worm</name>
    <name type="synonym">Meloidogyne mayaguensis</name>
    <dbReference type="NCBI Taxonomy" id="390850"/>
    <lineage>
        <taxon>Eukaryota</taxon>
        <taxon>Metazoa</taxon>
        <taxon>Ecdysozoa</taxon>
        <taxon>Nematoda</taxon>
        <taxon>Chromadorea</taxon>
        <taxon>Rhabditida</taxon>
        <taxon>Tylenchina</taxon>
        <taxon>Tylenchomorpha</taxon>
        <taxon>Tylenchoidea</taxon>
        <taxon>Meloidogynidae</taxon>
        <taxon>Meloidogyninae</taxon>
        <taxon>Meloidogyne</taxon>
    </lineage>
</organism>
<keyword evidence="2" id="KW-1185">Reference proteome</keyword>
<evidence type="ECO:0000313" key="1">
    <source>
        <dbReference type="EMBL" id="CAK5074937.1"/>
    </source>
</evidence>
<dbReference type="Proteomes" id="UP001497535">
    <property type="component" value="Unassembled WGS sequence"/>
</dbReference>
<accession>A0ACB0Z7G8</accession>
<comment type="caution">
    <text evidence="1">The sequence shown here is derived from an EMBL/GenBank/DDBJ whole genome shotgun (WGS) entry which is preliminary data.</text>
</comment>
<dbReference type="EMBL" id="CAVMJV010000027">
    <property type="protein sequence ID" value="CAK5074937.1"/>
    <property type="molecule type" value="Genomic_DNA"/>
</dbReference>